<keyword evidence="2" id="KW-1185">Reference proteome</keyword>
<sequence>MHLSQIKILQKLRSSLKTFHVTHPKFHLFLQTILKEKALQDGSVVKINVTSPDGKEYICKMKLNENDLDLLQCLEELTKE</sequence>
<accession>A0A916VCY0</accession>
<gene>
    <name evidence="1" type="ORF">ANBU17_14930</name>
</gene>
<dbReference type="RefSeq" id="WP_201310853.1">
    <property type="nucleotide sequence ID" value="NZ_BLYI01000031.1"/>
</dbReference>
<evidence type="ECO:0000313" key="2">
    <source>
        <dbReference type="Proteomes" id="UP000613208"/>
    </source>
</evidence>
<organism evidence="1 2">
    <name type="scientific">Anaerostipes butyraticus</name>
    <dbReference type="NCBI Taxonomy" id="645466"/>
    <lineage>
        <taxon>Bacteria</taxon>
        <taxon>Bacillati</taxon>
        <taxon>Bacillota</taxon>
        <taxon>Clostridia</taxon>
        <taxon>Lachnospirales</taxon>
        <taxon>Lachnospiraceae</taxon>
        <taxon>Anaerostipes</taxon>
    </lineage>
</organism>
<protein>
    <submittedName>
        <fullName evidence="1">Uncharacterized protein</fullName>
    </submittedName>
</protein>
<proteinExistence type="predicted"/>
<dbReference type="EMBL" id="BLYI01000031">
    <property type="protein sequence ID" value="GFO85146.1"/>
    <property type="molecule type" value="Genomic_DNA"/>
</dbReference>
<name>A0A916VCY0_9FIRM</name>
<dbReference type="Proteomes" id="UP000613208">
    <property type="component" value="Unassembled WGS sequence"/>
</dbReference>
<comment type="caution">
    <text evidence="1">The sequence shown here is derived from an EMBL/GenBank/DDBJ whole genome shotgun (WGS) entry which is preliminary data.</text>
</comment>
<evidence type="ECO:0000313" key="1">
    <source>
        <dbReference type="EMBL" id="GFO85146.1"/>
    </source>
</evidence>
<reference evidence="1" key="1">
    <citation type="submission" date="2020-06" db="EMBL/GenBank/DDBJ databases">
        <title>Characterization of fructooligosaccharide metabolism and fructooligosaccharide-degrading enzymes in human commensal butyrate producers.</title>
        <authorList>
            <person name="Tanno H."/>
            <person name="Fujii T."/>
            <person name="Hirano K."/>
            <person name="Maeno S."/>
            <person name="Tonozuka T."/>
            <person name="Sakamoto M."/>
            <person name="Ohkuma M."/>
            <person name="Tochio T."/>
            <person name="Endo A."/>
        </authorList>
    </citation>
    <scope>NUCLEOTIDE SEQUENCE</scope>
    <source>
        <strain evidence="1">JCM 17466</strain>
    </source>
</reference>
<dbReference type="AlphaFoldDB" id="A0A916VCY0"/>